<dbReference type="InterPro" id="IPR051552">
    <property type="entry name" value="HptR"/>
</dbReference>
<keyword evidence="5" id="KW-0902">Two-component regulatory system</keyword>
<organism evidence="13 14">
    <name type="scientific">Anaerotruncus massiliensis</name>
    <name type="common">ex Liu et al. 2021</name>
    <dbReference type="NCBI Taxonomy" id="2321404"/>
    <lineage>
        <taxon>Bacteria</taxon>
        <taxon>Bacillati</taxon>
        <taxon>Bacillota</taxon>
        <taxon>Clostridia</taxon>
        <taxon>Eubacteriales</taxon>
        <taxon>Oscillospiraceae</taxon>
        <taxon>Anaerotruncus</taxon>
    </lineage>
</organism>
<dbReference type="CDD" id="cd17536">
    <property type="entry name" value="REC_YesN-like"/>
    <property type="match status" value="1"/>
</dbReference>
<evidence type="ECO:0000256" key="7">
    <source>
        <dbReference type="ARBA" id="ARBA00023125"/>
    </source>
</evidence>
<feature type="modified residue" description="4-aspartylphosphate" evidence="10">
    <location>
        <position position="57"/>
    </location>
</feature>
<keyword evidence="4 10" id="KW-0597">Phosphoprotein</keyword>
<dbReference type="PANTHER" id="PTHR42713:SF3">
    <property type="entry name" value="TRANSCRIPTIONAL REGULATORY PROTEIN HPTR"/>
    <property type="match status" value="1"/>
</dbReference>
<dbReference type="PROSITE" id="PS01124">
    <property type="entry name" value="HTH_ARAC_FAMILY_2"/>
    <property type="match status" value="1"/>
</dbReference>
<dbReference type="AlphaFoldDB" id="A0A498CP39"/>
<evidence type="ECO:0000256" key="8">
    <source>
        <dbReference type="ARBA" id="ARBA00023163"/>
    </source>
</evidence>
<comment type="caution">
    <text evidence="13">The sequence shown here is derived from an EMBL/GenBank/DDBJ whole genome shotgun (WGS) entry which is preliminary data.</text>
</comment>
<dbReference type="SUPFAM" id="SSF46689">
    <property type="entry name" value="Homeodomain-like"/>
    <property type="match status" value="2"/>
</dbReference>
<dbReference type="InterPro" id="IPR020449">
    <property type="entry name" value="Tscrpt_reg_AraC-type_HTH"/>
</dbReference>
<dbReference type="PROSITE" id="PS50110">
    <property type="entry name" value="RESPONSE_REGULATORY"/>
    <property type="match status" value="1"/>
</dbReference>
<evidence type="ECO:0000256" key="10">
    <source>
        <dbReference type="PROSITE-ProRule" id="PRU00169"/>
    </source>
</evidence>
<dbReference type="SMART" id="SM00448">
    <property type="entry name" value="REC"/>
    <property type="match status" value="1"/>
</dbReference>
<dbReference type="EMBL" id="RCHT01000002">
    <property type="protein sequence ID" value="RLL13797.1"/>
    <property type="molecule type" value="Genomic_DNA"/>
</dbReference>
<keyword evidence="7 13" id="KW-0238">DNA-binding</keyword>
<protein>
    <recommendedName>
        <fullName evidence="2">Stage 0 sporulation protein A homolog</fullName>
    </recommendedName>
</protein>
<evidence type="ECO:0000256" key="5">
    <source>
        <dbReference type="ARBA" id="ARBA00023012"/>
    </source>
</evidence>
<dbReference type="SMART" id="SM00342">
    <property type="entry name" value="HTH_ARAC"/>
    <property type="match status" value="1"/>
</dbReference>
<feature type="domain" description="Response regulatory" evidence="12">
    <location>
        <begin position="5"/>
        <end position="122"/>
    </location>
</feature>
<evidence type="ECO:0000259" key="12">
    <source>
        <dbReference type="PROSITE" id="PS50110"/>
    </source>
</evidence>
<dbReference type="InterPro" id="IPR001789">
    <property type="entry name" value="Sig_transdc_resp-reg_receiver"/>
</dbReference>
<gene>
    <name evidence="13" type="ORF">D4A47_02600</name>
</gene>
<sequence length="538" mass="61033">MSLYRVMLVDDEEEIRDGIRRKIDWKGNGFELVASAENGQEALELAEQLHPDVVMTDIKMPFMDGLTLGKRLCELMPDTKLVIFSGFDDFEYAQKAIQMGAAEYILKPINAAELTAVLQRLKSQLDAEFAEKRNIALLRQRYQSSLPLLREQFYARLLDGRITERRAGEQAEQYGIDLSGRYWAVVLTHFDSDTPEDAPIRQSELLPLSVRQIIDENLGRRCCFKSTLYNDSVAVIASFDERGQVLALIDGMNQVCKLAKRFLRLTLTAGVGSLCESLADLHFSAEGARSALDYRVLMGSGRAIYIDDVEPDPTAQLPFDEQDKRDLLAAIKLGTPENIRHAVDRCVGRFKEARLPIGQYQLCLMEMMAELLKVIRTYQLDASKVFGRDFDNGFALTSFDSLDELGRRLTEMCLTISTMIRRERTNSSKEIAESAKQFISENYQSPDISVEMLCDHLHVSPAYFSTLFKKETGMSFVAYLTQVRMDEAVKLLSTTEDKTYEISLKVGYTEPNYFSYVFKKQFGMSPTKYRSSQGAAHD</sequence>
<proteinExistence type="predicted"/>
<dbReference type="Gene3D" id="3.40.50.2300">
    <property type="match status" value="1"/>
</dbReference>
<dbReference type="Proteomes" id="UP000276301">
    <property type="component" value="Unassembled WGS sequence"/>
</dbReference>
<dbReference type="Pfam" id="PF12833">
    <property type="entry name" value="HTH_18"/>
    <property type="match status" value="1"/>
</dbReference>
<dbReference type="RefSeq" id="WP_101552107.1">
    <property type="nucleotide sequence ID" value="NZ_DBFBJK010000216.1"/>
</dbReference>
<dbReference type="InterPro" id="IPR041522">
    <property type="entry name" value="CdaR_GGDEF"/>
</dbReference>
<keyword evidence="14" id="KW-1185">Reference proteome</keyword>
<dbReference type="GO" id="GO:0005737">
    <property type="term" value="C:cytoplasm"/>
    <property type="evidence" value="ECO:0007669"/>
    <property type="project" value="UniProtKB-SubCell"/>
</dbReference>
<dbReference type="PANTHER" id="PTHR42713">
    <property type="entry name" value="HISTIDINE KINASE-RELATED"/>
    <property type="match status" value="1"/>
</dbReference>
<evidence type="ECO:0000256" key="3">
    <source>
        <dbReference type="ARBA" id="ARBA00022490"/>
    </source>
</evidence>
<evidence type="ECO:0000259" key="11">
    <source>
        <dbReference type="PROSITE" id="PS01124"/>
    </source>
</evidence>
<comment type="subcellular location">
    <subcellularLocation>
        <location evidence="1">Cytoplasm</location>
    </subcellularLocation>
</comment>
<feature type="domain" description="HTH araC/xylS-type" evidence="11">
    <location>
        <begin position="433"/>
        <end position="532"/>
    </location>
</feature>
<comment type="function">
    <text evidence="9">May play the central regulatory role in sporulation. It may be an element of the effector pathway responsible for the activation of sporulation genes in response to nutritional stress. Spo0A may act in concert with spo0H (a sigma factor) to control the expression of some genes that are critical to the sporulation process.</text>
</comment>
<evidence type="ECO:0000256" key="2">
    <source>
        <dbReference type="ARBA" id="ARBA00018672"/>
    </source>
</evidence>
<dbReference type="SUPFAM" id="SSF52172">
    <property type="entry name" value="CheY-like"/>
    <property type="match status" value="1"/>
</dbReference>
<evidence type="ECO:0000256" key="4">
    <source>
        <dbReference type="ARBA" id="ARBA00022553"/>
    </source>
</evidence>
<evidence type="ECO:0000313" key="13">
    <source>
        <dbReference type="EMBL" id="RLL13797.1"/>
    </source>
</evidence>
<dbReference type="PRINTS" id="PR00032">
    <property type="entry name" value="HTHARAC"/>
</dbReference>
<dbReference type="InterPro" id="IPR018060">
    <property type="entry name" value="HTH_AraC"/>
</dbReference>
<keyword evidence="8" id="KW-0804">Transcription</keyword>
<dbReference type="InterPro" id="IPR009057">
    <property type="entry name" value="Homeodomain-like_sf"/>
</dbReference>
<evidence type="ECO:0000256" key="6">
    <source>
        <dbReference type="ARBA" id="ARBA00023015"/>
    </source>
</evidence>
<dbReference type="InterPro" id="IPR011006">
    <property type="entry name" value="CheY-like_superfamily"/>
</dbReference>
<evidence type="ECO:0000256" key="1">
    <source>
        <dbReference type="ARBA" id="ARBA00004496"/>
    </source>
</evidence>
<keyword evidence="6" id="KW-0805">Transcription regulation</keyword>
<dbReference type="Pfam" id="PF00072">
    <property type="entry name" value="Response_reg"/>
    <property type="match status" value="1"/>
</dbReference>
<dbReference type="GO" id="GO:0003700">
    <property type="term" value="F:DNA-binding transcription factor activity"/>
    <property type="evidence" value="ECO:0007669"/>
    <property type="project" value="InterPro"/>
</dbReference>
<dbReference type="GO" id="GO:0043565">
    <property type="term" value="F:sequence-specific DNA binding"/>
    <property type="evidence" value="ECO:0007669"/>
    <property type="project" value="InterPro"/>
</dbReference>
<dbReference type="Gene3D" id="1.10.10.60">
    <property type="entry name" value="Homeodomain-like"/>
    <property type="match status" value="2"/>
</dbReference>
<keyword evidence="3" id="KW-0963">Cytoplasm</keyword>
<reference evidence="13 14" key="1">
    <citation type="submission" date="2018-10" db="EMBL/GenBank/DDBJ databases">
        <title>Anaerotruncus faecis sp. nov., isolated from human feces.</title>
        <authorList>
            <person name="Wang Y.-J."/>
        </authorList>
    </citation>
    <scope>NUCLEOTIDE SEQUENCE [LARGE SCALE GENOMIC DNA]</scope>
    <source>
        <strain evidence="13 14">22A2-44</strain>
    </source>
</reference>
<evidence type="ECO:0000256" key="9">
    <source>
        <dbReference type="ARBA" id="ARBA00024867"/>
    </source>
</evidence>
<dbReference type="Pfam" id="PF17853">
    <property type="entry name" value="GGDEF_2"/>
    <property type="match status" value="1"/>
</dbReference>
<dbReference type="GO" id="GO:0000160">
    <property type="term" value="P:phosphorelay signal transduction system"/>
    <property type="evidence" value="ECO:0007669"/>
    <property type="project" value="UniProtKB-KW"/>
</dbReference>
<accession>A0A498CP39</accession>
<evidence type="ECO:0000313" key="14">
    <source>
        <dbReference type="Proteomes" id="UP000276301"/>
    </source>
</evidence>
<name>A0A498CP39_9FIRM</name>